<dbReference type="PROSITE" id="PS00903">
    <property type="entry name" value="CYT_DCMP_DEAMINASES_1"/>
    <property type="match status" value="1"/>
</dbReference>
<dbReference type="InterPro" id="IPR004794">
    <property type="entry name" value="Eubact_RibD"/>
</dbReference>
<organism evidence="17 18">
    <name type="scientific">Brachybacterium kimchii</name>
    <dbReference type="NCBI Taxonomy" id="2942909"/>
    <lineage>
        <taxon>Bacteria</taxon>
        <taxon>Bacillati</taxon>
        <taxon>Actinomycetota</taxon>
        <taxon>Actinomycetes</taxon>
        <taxon>Micrococcales</taxon>
        <taxon>Dermabacteraceae</taxon>
        <taxon>Brachybacterium</taxon>
    </lineage>
</organism>
<dbReference type="PROSITE" id="PS51747">
    <property type="entry name" value="CYT_DCMP_DEAMINASES_2"/>
    <property type="match status" value="1"/>
</dbReference>
<dbReference type="Gene3D" id="3.40.140.10">
    <property type="entry name" value="Cytidine Deaminase, domain 2"/>
    <property type="match status" value="1"/>
</dbReference>
<evidence type="ECO:0000256" key="13">
    <source>
        <dbReference type="ARBA" id="ARBA00049886"/>
    </source>
</evidence>
<evidence type="ECO:0000256" key="12">
    <source>
        <dbReference type="ARBA" id="ARBA00049861"/>
    </source>
</evidence>
<keyword evidence="11" id="KW-0511">Multifunctional enzyme</keyword>
<comment type="catalytic activity">
    <reaction evidence="13 14">
        <text>2,5-diamino-6-hydroxy-4-(5-phosphoribosylamino)-pyrimidine + H2O + H(+) = 5-amino-6-(5-phospho-D-ribosylamino)uracil + NH4(+)</text>
        <dbReference type="Rhea" id="RHEA:21868"/>
        <dbReference type="ChEBI" id="CHEBI:15377"/>
        <dbReference type="ChEBI" id="CHEBI:15378"/>
        <dbReference type="ChEBI" id="CHEBI:28938"/>
        <dbReference type="ChEBI" id="CHEBI:58453"/>
        <dbReference type="ChEBI" id="CHEBI:58614"/>
        <dbReference type="EC" id="3.5.4.26"/>
    </reaction>
</comment>
<dbReference type="SUPFAM" id="SSF53927">
    <property type="entry name" value="Cytidine deaminase-like"/>
    <property type="match status" value="1"/>
</dbReference>
<keyword evidence="14" id="KW-0378">Hydrolase</keyword>
<dbReference type="Proteomes" id="UP001055868">
    <property type="component" value="Chromosome"/>
</dbReference>
<dbReference type="InterPro" id="IPR016193">
    <property type="entry name" value="Cytidine_deaminase-like"/>
</dbReference>
<dbReference type="InterPro" id="IPR002125">
    <property type="entry name" value="CMP_dCMP_dom"/>
</dbReference>
<dbReference type="EC" id="3.5.4.26" evidence="14"/>
<evidence type="ECO:0000256" key="1">
    <source>
        <dbReference type="ARBA" id="ARBA00002151"/>
    </source>
</evidence>
<keyword evidence="18" id="KW-1185">Reference proteome</keyword>
<feature type="domain" description="CMP/dCMP-type deaminase" evidence="16">
    <location>
        <begin position="1"/>
        <end position="119"/>
    </location>
</feature>
<dbReference type="SUPFAM" id="SSF53597">
    <property type="entry name" value="Dihydrofolate reductase-like"/>
    <property type="match status" value="1"/>
</dbReference>
<evidence type="ECO:0000256" key="4">
    <source>
        <dbReference type="ARBA" id="ARBA00005259"/>
    </source>
</evidence>
<evidence type="ECO:0000256" key="8">
    <source>
        <dbReference type="ARBA" id="ARBA00022833"/>
    </source>
</evidence>
<evidence type="ECO:0000256" key="2">
    <source>
        <dbReference type="ARBA" id="ARBA00004882"/>
    </source>
</evidence>
<comment type="similarity">
    <text evidence="4 14">In the N-terminal section; belongs to the cytidine and deoxycytidylate deaminase family.</text>
</comment>
<dbReference type="InterPro" id="IPR050765">
    <property type="entry name" value="Riboflavin_Biosynth_HTPR"/>
</dbReference>
<evidence type="ECO:0000256" key="15">
    <source>
        <dbReference type="SAM" id="MobiDB-lite"/>
    </source>
</evidence>
<reference evidence="17" key="1">
    <citation type="submission" date="2022-05" db="EMBL/GenBank/DDBJ databases">
        <title>Genomic analysis of Brachybacterium sp. CBA3104.</title>
        <authorList>
            <person name="Roh S.W."/>
            <person name="Kim Y.B."/>
            <person name="Kim Y."/>
        </authorList>
    </citation>
    <scope>NUCLEOTIDE SEQUENCE</scope>
    <source>
        <strain evidence="17">CBA3104</strain>
    </source>
</reference>
<keyword evidence="7 14" id="KW-0479">Metal-binding</keyword>
<keyword evidence="10 14" id="KW-0560">Oxidoreductase</keyword>
<dbReference type="EMBL" id="CP097218">
    <property type="protein sequence ID" value="UQN28228.1"/>
    <property type="molecule type" value="Genomic_DNA"/>
</dbReference>
<keyword evidence="6 14" id="KW-0686">Riboflavin biosynthesis</keyword>
<evidence type="ECO:0000256" key="14">
    <source>
        <dbReference type="PIRNR" id="PIRNR006769"/>
    </source>
</evidence>
<dbReference type="InterPro" id="IPR024072">
    <property type="entry name" value="DHFR-like_dom_sf"/>
</dbReference>
<comment type="cofactor">
    <cofactor evidence="14">
        <name>Zn(2+)</name>
        <dbReference type="ChEBI" id="CHEBI:29105"/>
    </cofactor>
    <text evidence="14">Binds 1 zinc ion.</text>
</comment>
<comment type="pathway">
    <text evidence="2 14">Cofactor biosynthesis; riboflavin biosynthesis; 5-amino-6-(D-ribitylamino)uracil from GTP: step 2/4.</text>
</comment>
<keyword evidence="8 14" id="KW-0862">Zinc</keyword>
<name>A0ABY4N123_9MICO</name>
<sequence>MDRALILAARGPAEDANPRVGCVLFATDGTTLGEGWHRGAGTPHAEVAAIADARSRGGETRGATAVVTLEPCAHTGRTGPCTRALRDAGIARVVFALADPGAASGGGARELAAAGVDVVGGLREEQSRQLLAGWLDQAAPAARDAAGASEPDRAKAPEQASDSEQGPSPEPTTVHLVLKTATSLDGKVAAADGTSRWITGEASRAHAHTVRARTDAIIVGTGTVLADDPSLTARPGTPAHPAPAAPSQPLRVVVGRRDVPEDAAVRGSDGRFLHLRTHDPREVLAALAARGVGHAVIEGGPGLATAFLRAGLIDQVHSYLAPLHLGESGRSAISDLGIPTLADAPRWHTEDVQRLGEDVLLIARRAAPVHASGT</sequence>
<gene>
    <name evidence="17" type="ORF">M4486_11255</name>
</gene>
<dbReference type="InterPro" id="IPR016192">
    <property type="entry name" value="APOBEC/CMP_deaminase_Zn-bd"/>
</dbReference>
<comment type="similarity">
    <text evidence="5 14">In the C-terminal section; belongs to the HTP reductase family.</text>
</comment>
<evidence type="ECO:0000256" key="3">
    <source>
        <dbReference type="ARBA" id="ARBA00004910"/>
    </source>
</evidence>
<dbReference type="PIRSF" id="PIRSF006769">
    <property type="entry name" value="RibD"/>
    <property type="match status" value="1"/>
</dbReference>
<protein>
    <recommendedName>
        <fullName evidence="14">Riboflavin biosynthesis protein RibD</fullName>
    </recommendedName>
    <domain>
        <recommendedName>
            <fullName evidence="14">Diaminohydroxyphosphoribosylaminopyrimidine deaminase</fullName>
            <shortName evidence="14">DRAP deaminase</shortName>
            <ecNumber evidence="14">3.5.4.26</ecNumber>
        </recommendedName>
        <alternativeName>
            <fullName evidence="14">Riboflavin-specific deaminase</fullName>
        </alternativeName>
    </domain>
    <domain>
        <recommendedName>
            <fullName evidence="14">5-amino-6-(5-phosphoribosylamino)uracil reductase</fullName>
            <ecNumber evidence="14">1.1.1.193</ecNumber>
        </recommendedName>
        <alternativeName>
            <fullName evidence="14">HTP reductase</fullName>
        </alternativeName>
    </domain>
</protein>
<evidence type="ECO:0000256" key="10">
    <source>
        <dbReference type="ARBA" id="ARBA00023002"/>
    </source>
</evidence>
<evidence type="ECO:0000256" key="9">
    <source>
        <dbReference type="ARBA" id="ARBA00022857"/>
    </source>
</evidence>
<dbReference type="Pfam" id="PF00383">
    <property type="entry name" value="dCMP_cyt_deam_1"/>
    <property type="match status" value="1"/>
</dbReference>
<keyword evidence="9 14" id="KW-0521">NADP</keyword>
<evidence type="ECO:0000256" key="5">
    <source>
        <dbReference type="ARBA" id="ARBA00007417"/>
    </source>
</evidence>
<comment type="function">
    <text evidence="1 14">Converts 2,5-diamino-6-(ribosylamino)-4(3h)-pyrimidinone 5'-phosphate into 5-amino-6-(ribosylamino)-2,4(1h,3h)-pyrimidinedione 5'-phosphate.</text>
</comment>
<dbReference type="PANTHER" id="PTHR38011">
    <property type="entry name" value="DIHYDROFOLATE REDUCTASE FAMILY PROTEIN (AFU_ORTHOLOGUE AFUA_8G06820)"/>
    <property type="match status" value="1"/>
</dbReference>
<proteinExistence type="inferred from homology"/>
<dbReference type="Gene3D" id="3.40.430.10">
    <property type="entry name" value="Dihydrofolate Reductase, subunit A"/>
    <property type="match status" value="2"/>
</dbReference>
<dbReference type="EC" id="1.1.1.193" evidence="14"/>
<evidence type="ECO:0000256" key="6">
    <source>
        <dbReference type="ARBA" id="ARBA00022619"/>
    </source>
</evidence>
<dbReference type="InterPro" id="IPR002734">
    <property type="entry name" value="RibDG_C"/>
</dbReference>
<evidence type="ECO:0000256" key="7">
    <source>
        <dbReference type="ARBA" id="ARBA00022723"/>
    </source>
</evidence>
<dbReference type="Pfam" id="PF01872">
    <property type="entry name" value="RibD_C"/>
    <property type="match status" value="1"/>
</dbReference>
<dbReference type="PANTHER" id="PTHR38011:SF7">
    <property type="entry name" value="2,5-DIAMINO-6-RIBOSYLAMINO-4(3H)-PYRIMIDINONE 5'-PHOSPHATE REDUCTASE"/>
    <property type="match status" value="1"/>
</dbReference>
<dbReference type="RefSeq" id="WP_249477256.1">
    <property type="nucleotide sequence ID" value="NZ_CP097218.1"/>
</dbReference>
<comment type="pathway">
    <text evidence="3 14">Cofactor biosynthesis; riboflavin biosynthesis; 5-amino-6-(D-ribitylamino)uracil from GTP: step 3/4.</text>
</comment>
<evidence type="ECO:0000256" key="11">
    <source>
        <dbReference type="ARBA" id="ARBA00023268"/>
    </source>
</evidence>
<evidence type="ECO:0000313" key="18">
    <source>
        <dbReference type="Proteomes" id="UP001055868"/>
    </source>
</evidence>
<comment type="catalytic activity">
    <reaction evidence="12 14">
        <text>5-amino-6-(5-phospho-D-ribitylamino)uracil + NADP(+) = 5-amino-6-(5-phospho-D-ribosylamino)uracil + NADPH + H(+)</text>
        <dbReference type="Rhea" id="RHEA:17845"/>
        <dbReference type="ChEBI" id="CHEBI:15378"/>
        <dbReference type="ChEBI" id="CHEBI:57783"/>
        <dbReference type="ChEBI" id="CHEBI:58349"/>
        <dbReference type="ChEBI" id="CHEBI:58421"/>
        <dbReference type="ChEBI" id="CHEBI:58453"/>
        <dbReference type="EC" id="1.1.1.193"/>
    </reaction>
</comment>
<dbReference type="CDD" id="cd01284">
    <property type="entry name" value="Riboflavin_deaminase-reductase"/>
    <property type="match status" value="1"/>
</dbReference>
<accession>A0ABY4N123</accession>
<evidence type="ECO:0000259" key="16">
    <source>
        <dbReference type="PROSITE" id="PS51747"/>
    </source>
</evidence>
<feature type="region of interest" description="Disordered" evidence="15">
    <location>
        <begin position="141"/>
        <end position="172"/>
    </location>
</feature>
<evidence type="ECO:0000313" key="17">
    <source>
        <dbReference type="EMBL" id="UQN28228.1"/>
    </source>
</evidence>